<sequence length="570" mass="66092">MESLVPPSNIYKDVSGSPRASSVMVESQNLAQEQITLKSETPRKRDEYIEYQNQIQTRYSTKTSNAELKRTIEKHEKYVKRLINNQAEEYDKLNDFFDGNHETKKVPELRYCIDYLVHGLDIPMIEEKCKENAVLYQLRESLYCSIFSVTANPESNYLYGPTIRVIMKIIDYYDIIIRTVKQVPAYYHKYRYERFVEYCISMAKDGLFMFPTFAYIGATDLLKLRPYPIFPIGLSLTLNYVDEFFQTPVEFFVHDINHIRRMFETNLSDMMKRGIDTNDSAAKLKYYDDSKVCLDEVLYILNNTLENRPTSKKNIEKITIPQITQKGEQKETTIRHLQLEDYSAIGETEPIDMGYAQIMKIILFEITHEDAMPMQKDVICSTILRNAGIETAFPRVDKNGKIITSIEKGGSILGFVKYKVRNGFFDSIEMPLEVVAKYFYRTDKQITIATQMLLKKLCGTEAQNGSKDHDRIIINITDKAGLNLPVNDDVVGRYAPSVIINPLYGDFTEDEVDAIRLKNNITVQNLFTGERPKPITEQGNLLEKLGNKQGGTRKRKRSKKQKKRTNRWFE</sequence>
<reference evidence="2" key="1">
    <citation type="journal article" date="2020" name="Nature">
        <title>Giant virus diversity and host interactions through global metagenomics.</title>
        <authorList>
            <person name="Schulz F."/>
            <person name="Roux S."/>
            <person name="Paez-Espino D."/>
            <person name="Jungbluth S."/>
            <person name="Walsh D.A."/>
            <person name="Denef V.J."/>
            <person name="McMahon K.D."/>
            <person name="Konstantinidis K.T."/>
            <person name="Eloe-Fadrosh E.A."/>
            <person name="Kyrpides N.C."/>
            <person name="Woyke T."/>
        </authorList>
    </citation>
    <scope>NUCLEOTIDE SEQUENCE</scope>
    <source>
        <strain evidence="2">GVMAG-S-1101171-111</strain>
    </source>
</reference>
<feature type="compositionally biased region" description="Basic residues" evidence="1">
    <location>
        <begin position="551"/>
        <end position="570"/>
    </location>
</feature>
<evidence type="ECO:0000313" key="2">
    <source>
        <dbReference type="EMBL" id="QHS82647.1"/>
    </source>
</evidence>
<protein>
    <submittedName>
        <fullName evidence="2">Uncharacterized protein</fullName>
    </submittedName>
</protein>
<evidence type="ECO:0000256" key="1">
    <source>
        <dbReference type="SAM" id="MobiDB-lite"/>
    </source>
</evidence>
<organism evidence="2">
    <name type="scientific">viral metagenome</name>
    <dbReference type="NCBI Taxonomy" id="1070528"/>
    <lineage>
        <taxon>unclassified sequences</taxon>
        <taxon>metagenomes</taxon>
        <taxon>organismal metagenomes</taxon>
    </lineage>
</organism>
<dbReference type="EMBL" id="MN740804">
    <property type="protein sequence ID" value="QHS82647.1"/>
    <property type="molecule type" value="Genomic_DNA"/>
</dbReference>
<name>A0A6C0ARU5_9ZZZZ</name>
<feature type="region of interest" description="Disordered" evidence="1">
    <location>
        <begin position="532"/>
        <end position="570"/>
    </location>
</feature>
<proteinExistence type="predicted"/>
<accession>A0A6C0ARU5</accession>
<dbReference type="AlphaFoldDB" id="A0A6C0ARU5"/>